<proteinExistence type="predicted"/>
<keyword evidence="2" id="KW-1133">Transmembrane helix</keyword>
<evidence type="ECO:0000256" key="1">
    <source>
        <dbReference type="SAM" id="MobiDB-lite"/>
    </source>
</evidence>
<sequence length="185" mass="20534">MSKVKVIVTLLITGLGFALILFYLNSSRKPEEPQAEGTYPEKEIAKEPTQQPTQSADYKASFAIYTNNTFRIFTASMYHNLSPDVYIKKDNPNIVHVKEAGITWGDFFDTLPLKLTKDCLTTGTGQTFCTGASGALEFYLNGIKNEELLNQEIKTNDKALITFRGSGDADLQKQLQSIPDPETAL</sequence>
<evidence type="ECO:0000256" key="2">
    <source>
        <dbReference type="SAM" id="Phobius"/>
    </source>
</evidence>
<comment type="caution">
    <text evidence="3">The sequence shown here is derived from an EMBL/GenBank/DDBJ whole genome shotgun (WGS) entry which is preliminary data.</text>
</comment>
<dbReference type="AlphaFoldDB" id="A0A1F4VF14"/>
<organism evidence="3 4">
    <name type="scientific">candidate division WWE3 bacterium RIFCSPLOWO2_01_FULL_41_18</name>
    <dbReference type="NCBI Taxonomy" id="1802625"/>
    <lineage>
        <taxon>Bacteria</taxon>
        <taxon>Katanobacteria</taxon>
    </lineage>
</organism>
<reference evidence="3 4" key="1">
    <citation type="journal article" date="2016" name="Nat. Commun.">
        <title>Thousands of microbial genomes shed light on interconnected biogeochemical processes in an aquifer system.</title>
        <authorList>
            <person name="Anantharaman K."/>
            <person name="Brown C.T."/>
            <person name="Hug L.A."/>
            <person name="Sharon I."/>
            <person name="Castelle C.J."/>
            <person name="Probst A.J."/>
            <person name="Thomas B.C."/>
            <person name="Singh A."/>
            <person name="Wilkins M.J."/>
            <person name="Karaoz U."/>
            <person name="Brodie E.L."/>
            <person name="Williams K.H."/>
            <person name="Hubbard S.S."/>
            <person name="Banfield J.F."/>
        </authorList>
    </citation>
    <scope>NUCLEOTIDE SEQUENCE [LARGE SCALE GENOMIC DNA]</scope>
</reference>
<keyword evidence="2" id="KW-0812">Transmembrane</keyword>
<keyword evidence="2" id="KW-0472">Membrane</keyword>
<feature type="region of interest" description="Disordered" evidence="1">
    <location>
        <begin position="30"/>
        <end position="53"/>
    </location>
</feature>
<gene>
    <name evidence="3" type="ORF">A3A78_02250</name>
</gene>
<dbReference type="Proteomes" id="UP000176504">
    <property type="component" value="Unassembled WGS sequence"/>
</dbReference>
<evidence type="ECO:0000313" key="3">
    <source>
        <dbReference type="EMBL" id="OGC55836.1"/>
    </source>
</evidence>
<feature type="transmembrane region" description="Helical" evidence="2">
    <location>
        <begin position="6"/>
        <end position="24"/>
    </location>
</feature>
<evidence type="ECO:0000313" key="4">
    <source>
        <dbReference type="Proteomes" id="UP000176504"/>
    </source>
</evidence>
<dbReference type="EMBL" id="MEVI01000001">
    <property type="protein sequence ID" value="OGC55836.1"/>
    <property type="molecule type" value="Genomic_DNA"/>
</dbReference>
<name>A0A1F4VF14_UNCKA</name>
<accession>A0A1F4VF14</accession>
<protein>
    <submittedName>
        <fullName evidence="3">Uncharacterized protein</fullName>
    </submittedName>
</protein>